<organism evidence="1 2">
    <name type="scientific">Micromonospora fluostatini</name>
    <dbReference type="NCBI Taxonomy" id="1629071"/>
    <lineage>
        <taxon>Bacteria</taxon>
        <taxon>Bacillati</taxon>
        <taxon>Actinomycetota</taxon>
        <taxon>Actinomycetes</taxon>
        <taxon>Micromonosporales</taxon>
        <taxon>Micromonosporaceae</taxon>
        <taxon>Micromonospora</taxon>
    </lineage>
</organism>
<evidence type="ECO:0000313" key="1">
    <source>
        <dbReference type="EMBL" id="TDB87780.1"/>
    </source>
</evidence>
<dbReference type="EMBL" id="SMKE01000661">
    <property type="protein sequence ID" value="TDB87780.1"/>
    <property type="molecule type" value="Genomic_DNA"/>
</dbReference>
<comment type="caution">
    <text evidence="1">The sequence shown here is derived from an EMBL/GenBank/DDBJ whole genome shotgun (WGS) entry which is preliminary data.</text>
</comment>
<gene>
    <name evidence="1" type="ORF">E1091_15610</name>
</gene>
<keyword evidence="2" id="KW-1185">Reference proteome</keyword>
<sequence length="338" mass="36580">MLLQRLVEYAADSDQVTPPFYGRKPVRFVIDLAADGTPLKTDLTDLANPANRDERFGVPRLVPAVTRTVGVAPALAADTVEYVLGWVAEDGGKPDRVAKQHEAFQEQIRSWSKAEPHGPAPAIAAFYANGHAARMTTDRTWGRGDLVAITVGGRFAVEDDSARRYWATVAAGRKGLGRAGLCLVCGQVRDLLKTIPQQIPQRWLPGATQGASLVSVNEAVHGYELTKFLTHTPICITCGLTFMSSLTALLSDDTHSSALPGQYGRLVWWIVGGSRFNPMAALDDPELSDARALLNTPHDGIDPDIDDLSTFCSVTVGGNVARVVVRDWIEMPLPQVKT</sequence>
<reference evidence="1 2" key="1">
    <citation type="submission" date="2019-02" db="EMBL/GenBank/DDBJ databases">
        <title>Draft genome sequences of novel Actinobacteria.</title>
        <authorList>
            <person name="Sahin N."/>
            <person name="Ay H."/>
            <person name="Saygin H."/>
        </authorList>
    </citation>
    <scope>NUCLEOTIDE SEQUENCE [LARGE SCALE GENOMIC DNA]</scope>
    <source>
        <strain evidence="1 2">JCM 30529</strain>
    </source>
</reference>
<dbReference type="Proteomes" id="UP000295626">
    <property type="component" value="Unassembled WGS sequence"/>
</dbReference>
<proteinExistence type="predicted"/>
<evidence type="ECO:0000313" key="2">
    <source>
        <dbReference type="Proteomes" id="UP000295626"/>
    </source>
</evidence>
<feature type="non-terminal residue" evidence="1">
    <location>
        <position position="338"/>
    </location>
</feature>
<accession>A0ABY2DDX6</accession>
<dbReference type="InterPro" id="IPR010144">
    <property type="entry name" value="CRISPR-assoc_prot_Csd1-typ"/>
</dbReference>
<protein>
    <submittedName>
        <fullName evidence="1">Type I-C CRISPR-associated protein Cas8c/Csd1</fullName>
    </submittedName>
</protein>
<name>A0ABY2DDX6_9ACTN</name>
<dbReference type="Pfam" id="PF09709">
    <property type="entry name" value="Cas_Csd1"/>
    <property type="match status" value="1"/>
</dbReference>